<accession>A0ABX2F762</accession>
<sequence length="246" mass="25983">MLTDPTYTIPPVPAGGPAVGIRWLRRTIARFTDGPDHTRRRRLITEMLATVDVRALRDLAAERTRVLTGRSPDLVARIVPVEVLGQVLDFPPVPVEAVAVTAAAYQPGTGREEPADEAVAWLVEVFGGVPDELTAAKISVLVQAYAATAGLIRNAARAMRDGDETIDAVLAETLRNDPPVRATRRVAAGADPVIEVDLAANGIPFGAGPHQCPGRAHAMAIVAGVLAGMGNPNHNSPVRGTRSPRD</sequence>
<evidence type="ECO:0000313" key="2">
    <source>
        <dbReference type="Proteomes" id="UP000763557"/>
    </source>
</evidence>
<protein>
    <submittedName>
        <fullName evidence="1">Oxidoreductase</fullName>
    </submittedName>
</protein>
<dbReference type="Proteomes" id="UP000763557">
    <property type="component" value="Unassembled WGS sequence"/>
</dbReference>
<evidence type="ECO:0000313" key="1">
    <source>
        <dbReference type="EMBL" id="NRN67189.1"/>
    </source>
</evidence>
<dbReference type="InterPro" id="IPR036396">
    <property type="entry name" value="Cyt_P450_sf"/>
</dbReference>
<comment type="caution">
    <text evidence="1">The sequence shown here is derived from an EMBL/GenBank/DDBJ whole genome shotgun (WGS) entry which is preliminary data.</text>
</comment>
<proteinExistence type="predicted"/>
<organism evidence="1 2">
    <name type="scientific">Kibdelosporangium persicum</name>
    <dbReference type="NCBI Taxonomy" id="2698649"/>
    <lineage>
        <taxon>Bacteria</taxon>
        <taxon>Bacillati</taxon>
        <taxon>Actinomycetota</taxon>
        <taxon>Actinomycetes</taxon>
        <taxon>Pseudonocardiales</taxon>
        <taxon>Pseudonocardiaceae</taxon>
        <taxon>Kibdelosporangium</taxon>
    </lineage>
</organism>
<keyword evidence="2" id="KW-1185">Reference proteome</keyword>
<dbReference type="EMBL" id="JAAATY010000013">
    <property type="protein sequence ID" value="NRN67189.1"/>
    <property type="molecule type" value="Genomic_DNA"/>
</dbReference>
<dbReference type="InterPro" id="IPR017972">
    <property type="entry name" value="Cyt_P450_CS"/>
</dbReference>
<gene>
    <name evidence="1" type="ORF">GC106_44220</name>
</gene>
<name>A0ABX2F762_9PSEU</name>
<dbReference type="Gene3D" id="1.10.630.10">
    <property type="entry name" value="Cytochrome P450"/>
    <property type="match status" value="1"/>
</dbReference>
<dbReference type="SUPFAM" id="SSF48264">
    <property type="entry name" value="Cytochrome P450"/>
    <property type="match status" value="1"/>
</dbReference>
<dbReference type="RefSeq" id="WP_173134518.1">
    <property type="nucleotide sequence ID" value="NZ_JAAATY010000013.1"/>
</dbReference>
<reference evidence="1 2" key="1">
    <citation type="submission" date="2020-01" db="EMBL/GenBank/DDBJ databases">
        <title>Kibdelosporangium persica a novel Actinomycetes from a hot desert in Iran.</title>
        <authorList>
            <person name="Safaei N."/>
            <person name="Zaburannyi N."/>
            <person name="Mueller R."/>
            <person name="Wink J."/>
        </authorList>
    </citation>
    <scope>NUCLEOTIDE SEQUENCE [LARGE SCALE GENOMIC DNA]</scope>
    <source>
        <strain evidence="1 2">4NS15</strain>
    </source>
</reference>
<dbReference type="PROSITE" id="PS00086">
    <property type="entry name" value="CYTOCHROME_P450"/>
    <property type="match status" value="1"/>
</dbReference>